<dbReference type="Gene3D" id="1.10.510.10">
    <property type="entry name" value="Transferase(Phosphotransferase) domain 1"/>
    <property type="match status" value="1"/>
</dbReference>
<dbReference type="OrthoDB" id="5291879at2"/>
<protein>
    <submittedName>
        <fullName evidence="2">Fructosamine-3-kinase</fullName>
    </submittedName>
</protein>
<evidence type="ECO:0000313" key="3">
    <source>
        <dbReference type="Proteomes" id="UP000295146"/>
    </source>
</evidence>
<dbReference type="Gene3D" id="1.20.1270.240">
    <property type="match status" value="1"/>
</dbReference>
<comment type="caution">
    <text evidence="2">The sequence shown here is derived from an EMBL/GenBank/DDBJ whole genome shotgun (WGS) entry which is preliminary data.</text>
</comment>
<accession>A0A4R8CLQ4</accession>
<sequence length="246" mass="27108">MTARFVKSRPDAPPDFFPVEAAGLRWLAVPDGVPVAEPLDVSPTQLTTRMLDAVPPTDALAEDFGRRLAVTHDAGARHYGVPPDGWDGDGYIGAIALPHAREPVMSWGEFYANLRLRPYLRAADIRLDVFERLCSRLEAGVYDDASDAPSRIHGDLWSGNVLWTADGVHLIDPAAHGGHRETDLAMLGLFGLPRLERVLRAYDEVHPLADGWRHRIELHQLHPLLVHAVLFGGPYLAQATALAKKF</sequence>
<dbReference type="AlphaFoldDB" id="A0A4R8CLQ4"/>
<dbReference type="EMBL" id="SODP01000001">
    <property type="protein sequence ID" value="TDW76943.1"/>
    <property type="molecule type" value="Genomic_DNA"/>
</dbReference>
<dbReference type="InterPro" id="IPR011009">
    <property type="entry name" value="Kinase-like_dom_sf"/>
</dbReference>
<proteinExistence type="inferred from homology"/>
<dbReference type="Pfam" id="PF03881">
    <property type="entry name" value="Fructosamin_kin"/>
    <property type="match status" value="1"/>
</dbReference>
<name>A0A4R8CLQ4_9ACTN</name>
<keyword evidence="1" id="KW-0418">Kinase</keyword>
<dbReference type="PANTHER" id="PTHR12149:SF8">
    <property type="entry name" value="PROTEIN-RIBULOSAMINE 3-KINASE"/>
    <property type="match status" value="1"/>
</dbReference>
<dbReference type="InterPro" id="IPR016477">
    <property type="entry name" value="Fructo-/Ketosamine-3-kinase"/>
</dbReference>
<evidence type="ECO:0000256" key="1">
    <source>
        <dbReference type="PIRNR" id="PIRNR006221"/>
    </source>
</evidence>
<dbReference type="SUPFAM" id="SSF56112">
    <property type="entry name" value="Protein kinase-like (PK-like)"/>
    <property type="match status" value="1"/>
</dbReference>
<comment type="similarity">
    <text evidence="1">Belongs to the fructosamine kinase family.</text>
</comment>
<dbReference type="GO" id="GO:0016301">
    <property type="term" value="F:kinase activity"/>
    <property type="evidence" value="ECO:0007669"/>
    <property type="project" value="UniProtKB-UniRule"/>
</dbReference>
<organism evidence="2 3">
    <name type="scientific">Kribbella pratensis</name>
    <dbReference type="NCBI Taxonomy" id="2512112"/>
    <lineage>
        <taxon>Bacteria</taxon>
        <taxon>Bacillati</taxon>
        <taxon>Actinomycetota</taxon>
        <taxon>Actinomycetes</taxon>
        <taxon>Propionibacteriales</taxon>
        <taxon>Kribbellaceae</taxon>
        <taxon>Kribbella</taxon>
    </lineage>
</organism>
<dbReference type="PANTHER" id="PTHR12149">
    <property type="entry name" value="FRUCTOSAMINE 3 KINASE-RELATED PROTEIN"/>
    <property type="match status" value="1"/>
</dbReference>
<dbReference type="PIRSF" id="PIRSF006221">
    <property type="entry name" value="Ketosamine-3-kinase"/>
    <property type="match status" value="1"/>
</dbReference>
<evidence type="ECO:0000313" key="2">
    <source>
        <dbReference type="EMBL" id="TDW76943.1"/>
    </source>
</evidence>
<dbReference type="Proteomes" id="UP000295146">
    <property type="component" value="Unassembled WGS sequence"/>
</dbReference>
<dbReference type="RefSeq" id="WP_134100743.1">
    <property type="nucleotide sequence ID" value="NZ_SODP01000001.1"/>
</dbReference>
<dbReference type="Gene3D" id="3.30.200.20">
    <property type="entry name" value="Phosphorylase Kinase, domain 1"/>
    <property type="match status" value="1"/>
</dbReference>
<gene>
    <name evidence="2" type="ORF">EV653_2104</name>
</gene>
<reference evidence="2 3" key="1">
    <citation type="submission" date="2019-03" db="EMBL/GenBank/DDBJ databases">
        <title>Genomic Encyclopedia of Type Strains, Phase III (KMG-III): the genomes of soil and plant-associated and newly described type strains.</title>
        <authorList>
            <person name="Whitman W."/>
        </authorList>
    </citation>
    <scope>NUCLEOTIDE SEQUENCE [LARGE SCALE GENOMIC DNA]</scope>
    <source>
        <strain evidence="2 3">VKM Ac-2573</strain>
    </source>
</reference>
<keyword evidence="3" id="KW-1185">Reference proteome</keyword>
<keyword evidence="1" id="KW-0808">Transferase</keyword>